<gene>
    <name evidence="2" type="ORF">QBZ16_001530</name>
</gene>
<feature type="region of interest" description="Disordered" evidence="1">
    <location>
        <begin position="184"/>
        <end position="207"/>
    </location>
</feature>
<dbReference type="PANTHER" id="PTHR12062">
    <property type="entry name" value="N-ACETYLGLUCOSAMINYLTRANSFERASE VI"/>
    <property type="match status" value="1"/>
</dbReference>
<dbReference type="InterPro" id="IPR006759">
    <property type="entry name" value="Glyco_transf_54"/>
</dbReference>
<evidence type="ECO:0000313" key="3">
    <source>
        <dbReference type="Proteomes" id="UP001255856"/>
    </source>
</evidence>
<accession>A0AAD9IEU7</accession>
<dbReference type="EMBL" id="JASFZW010000013">
    <property type="protein sequence ID" value="KAK2075789.1"/>
    <property type="molecule type" value="Genomic_DNA"/>
</dbReference>
<proteinExistence type="predicted"/>
<evidence type="ECO:0000313" key="2">
    <source>
        <dbReference type="EMBL" id="KAK2075789.1"/>
    </source>
</evidence>
<dbReference type="AlphaFoldDB" id="A0AAD9IEU7"/>
<dbReference type="GO" id="GO:0008375">
    <property type="term" value="F:acetylglucosaminyltransferase activity"/>
    <property type="evidence" value="ECO:0007669"/>
    <property type="project" value="TreeGrafter"/>
</dbReference>
<name>A0AAD9IEU7_PROWI</name>
<dbReference type="Proteomes" id="UP001255856">
    <property type="component" value="Unassembled WGS sequence"/>
</dbReference>
<dbReference type="GO" id="GO:0006487">
    <property type="term" value="P:protein N-linked glycosylation"/>
    <property type="evidence" value="ECO:0007669"/>
    <property type="project" value="TreeGrafter"/>
</dbReference>
<comment type="caution">
    <text evidence="2">The sequence shown here is derived from an EMBL/GenBank/DDBJ whole genome shotgun (WGS) entry which is preliminary data.</text>
</comment>
<keyword evidence="3" id="KW-1185">Reference proteome</keyword>
<evidence type="ECO:0000256" key="1">
    <source>
        <dbReference type="SAM" id="MobiDB-lite"/>
    </source>
</evidence>
<organism evidence="2 3">
    <name type="scientific">Prototheca wickerhamii</name>
    <dbReference type="NCBI Taxonomy" id="3111"/>
    <lineage>
        <taxon>Eukaryota</taxon>
        <taxon>Viridiplantae</taxon>
        <taxon>Chlorophyta</taxon>
        <taxon>core chlorophytes</taxon>
        <taxon>Trebouxiophyceae</taxon>
        <taxon>Chlorellales</taxon>
        <taxon>Chlorellaceae</taxon>
        <taxon>Prototheca</taxon>
    </lineage>
</organism>
<reference evidence="2" key="1">
    <citation type="submission" date="2021-01" db="EMBL/GenBank/DDBJ databases">
        <authorList>
            <person name="Eckstrom K.M.E."/>
        </authorList>
    </citation>
    <scope>NUCLEOTIDE SEQUENCE</scope>
    <source>
        <strain evidence="2">UVCC 0001</strain>
    </source>
</reference>
<protein>
    <submittedName>
        <fullName evidence="2">Uncharacterized protein</fullName>
    </submittedName>
</protein>
<sequence>MTRHGHGWGANYRPRLPGRAGPSGEAWSLRLSVGLNVLLLFIVLTAYMRSGAPHGEAGPGIADHASTGASLEARVLAAEGALQRLQQRPGPAPARRWLTIGIPTVPRARPNTTYLTRTLESLLEELPLDGGDLWADQVQVLVMNNAVGARHEEFEALRARAARDPGAFGRRARRYVRWLDNPGTVRDPAPDLPDPDDLNNPTDRPGRQVRKQTCDLIALLREAAPQSRYYLFMEDDFEVCPLALRALQHAMATADAGAATRGWVALRVSYGLNGVVLRSGDVLELADYFWEHVARLPPDLLWAEWVRARSRPAGVAGLRRERLPAEPRGDLRPYVIYQHNLMRHLGEISSFAVRPDRPAWPGCFEPMAKAWSLATFERYDRRCLRYSDLSPCTRRGQGATQARAAARIDWRAASEA</sequence>
<dbReference type="PANTHER" id="PTHR12062:SF0">
    <property type="entry name" value="ALPHA-1,3-MANNOSYL-GLYCOPROTEIN 4-BETA-N-ACETYLGLUCOSAMINYLTRANSFERASE B"/>
    <property type="match status" value="1"/>
</dbReference>